<gene>
    <name evidence="9" type="ORF">DF183_10145</name>
</gene>
<evidence type="ECO:0000256" key="4">
    <source>
        <dbReference type="ARBA" id="ARBA00022475"/>
    </source>
</evidence>
<keyword evidence="4" id="KW-1003">Cell membrane</keyword>
<dbReference type="SUPFAM" id="SSF52540">
    <property type="entry name" value="P-loop containing nucleoside triphosphate hydrolases"/>
    <property type="match status" value="1"/>
</dbReference>
<dbReference type="GeneID" id="29369519"/>
<evidence type="ECO:0000256" key="2">
    <source>
        <dbReference type="ARBA" id="ARBA00005417"/>
    </source>
</evidence>
<evidence type="ECO:0000256" key="1">
    <source>
        <dbReference type="ARBA" id="ARBA00004202"/>
    </source>
</evidence>
<dbReference type="AlphaFoldDB" id="A0A0M7FB34"/>
<dbReference type="GO" id="GO:0015424">
    <property type="term" value="F:ABC-type amino acid transporter activity"/>
    <property type="evidence" value="ECO:0007669"/>
    <property type="project" value="InterPro"/>
</dbReference>
<protein>
    <submittedName>
        <fullName evidence="9">Amino acid ABC transporter ATP-binding protein</fullName>
    </submittedName>
</protein>
<dbReference type="InterPro" id="IPR027417">
    <property type="entry name" value="P-loop_NTPase"/>
</dbReference>
<evidence type="ECO:0000256" key="8">
    <source>
        <dbReference type="ARBA" id="ARBA00023136"/>
    </source>
</evidence>
<dbReference type="PANTHER" id="PTHR43166:SF9">
    <property type="entry name" value="GLUTAMATE_ASPARTATE IMPORT ATP-BINDING PROTEIN GLTL"/>
    <property type="match status" value="1"/>
</dbReference>
<dbReference type="Pfam" id="PF00005">
    <property type="entry name" value="ABC_tran"/>
    <property type="match status" value="1"/>
</dbReference>
<reference evidence="9 10" key="2">
    <citation type="submission" date="2018-05" db="EMBL/GenBank/DDBJ databases">
        <authorList>
            <person name="Lanie J.A."/>
            <person name="Ng W.-L."/>
            <person name="Kazmierczak K.M."/>
            <person name="Andrzejewski T.M."/>
            <person name="Davidsen T.M."/>
            <person name="Wayne K.J."/>
            <person name="Tettelin H."/>
            <person name="Glass J.I."/>
            <person name="Rusch D."/>
            <person name="Podicherti R."/>
            <person name="Tsui H.-C.T."/>
            <person name="Winkler M.E."/>
        </authorList>
    </citation>
    <scope>NUCLEOTIDE SEQUENCE [LARGE SCALE GENOMIC DNA]</scope>
    <source>
        <strain evidence="9 10">YBY</strain>
    </source>
</reference>
<dbReference type="FunFam" id="3.40.50.300:FF:000020">
    <property type="entry name" value="Amino acid ABC transporter ATP-binding component"/>
    <property type="match status" value="1"/>
</dbReference>
<dbReference type="InterPro" id="IPR017871">
    <property type="entry name" value="ABC_transporter-like_CS"/>
</dbReference>
<dbReference type="PROSITE" id="PS00211">
    <property type="entry name" value="ABC_TRANSPORTER_1"/>
    <property type="match status" value="1"/>
</dbReference>
<dbReference type="SMART" id="SM00382">
    <property type="entry name" value="AAA"/>
    <property type="match status" value="1"/>
</dbReference>
<sequence>MSEIVRIQGLRKSFGQAEILKGIDLSVNTGEVVVMIGGSGSGKSTCLRCINRLETPTSGTIVVADSDVTCPRTDLNQVRQNIGMVFQGIHLYPHMTALGNVMLALRKVKKVPKAQAEELARHHLEQVGLAERIEHYPSQLSGGQQQRVGIARALALEPKVMLFDEPTSGLDPELVGEVLNVMKRTRDAGMTMVIVTHEMQFAREVGDRIVFMDQGVILDQGSPDEILCKPRHKRIQDFLSRMN</sequence>
<dbReference type="OrthoDB" id="5101484at2"/>
<evidence type="ECO:0000313" key="10">
    <source>
        <dbReference type="Proteomes" id="UP000245216"/>
    </source>
</evidence>
<reference evidence="9 10" key="1">
    <citation type="submission" date="2018-05" db="EMBL/GenBank/DDBJ databases">
        <title>Genome Sequence of an Efficient Indole-Degrading Bacterium, Alcaligenes sp.YBY.</title>
        <authorList>
            <person name="Yang B."/>
        </authorList>
    </citation>
    <scope>NUCLEOTIDE SEQUENCE [LARGE SCALE GENOMIC DNA]</scope>
    <source>
        <strain evidence="9 10">YBY</strain>
    </source>
</reference>
<keyword evidence="6 9" id="KW-0067">ATP-binding</keyword>
<dbReference type="InterPro" id="IPR050086">
    <property type="entry name" value="MetN_ABC_transporter-like"/>
</dbReference>
<keyword evidence="8" id="KW-0472">Membrane</keyword>
<dbReference type="GO" id="GO:0016887">
    <property type="term" value="F:ATP hydrolysis activity"/>
    <property type="evidence" value="ECO:0007669"/>
    <property type="project" value="InterPro"/>
</dbReference>
<keyword evidence="5" id="KW-0547">Nucleotide-binding</keyword>
<evidence type="ECO:0000256" key="7">
    <source>
        <dbReference type="ARBA" id="ARBA00022970"/>
    </source>
</evidence>
<dbReference type="InterPro" id="IPR030679">
    <property type="entry name" value="ABC_ATPase_HisP-typ"/>
</dbReference>
<dbReference type="KEGG" id="afa:UZ73_08930"/>
<comment type="similarity">
    <text evidence="2">Belongs to the ABC transporter superfamily.</text>
</comment>
<dbReference type="GO" id="GO:0005524">
    <property type="term" value="F:ATP binding"/>
    <property type="evidence" value="ECO:0007669"/>
    <property type="project" value="UniProtKB-KW"/>
</dbReference>
<evidence type="ECO:0000313" key="9">
    <source>
        <dbReference type="EMBL" id="PWE15027.1"/>
    </source>
</evidence>
<dbReference type="Proteomes" id="UP000245216">
    <property type="component" value="Unassembled WGS sequence"/>
</dbReference>
<accession>A0A0M7FB34</accession>
<keyword evidence="3" id="KW-0813">Transport</keyword>
<dbReference type="EMBL" id="QEXO01000002">
    <property type="protein sequence ID" value="PWE15027.1"/>
    <property type="molecule type" value="Genomic_DNA"/>
</dbReference>
<comment type="caution">
    <text evidence="9">The sequence shown here is derived from an EMBL/GenBank/DDBJ whole genome shotgun (WGS) entry which is preliminary data.</text>
</comment>
<dbReference type="InterPro" id="IPR003593">
    <property type="entry name" value="AAA+_ATPase"/>
</dbReference>
<dbReference type="Gene3D" id="3.40.50.300">
    <property type="entry name" value="P-loop containing nucleotide triphosphate hydrolases"/>
    <property type="match status" value="1"/>
</dbReference>
<name>A0A0M7FB34_ALCFA</name>
<dbReference type="InterPro" id="IPR003439">
    <property type="entry name" value="ABC_transporter-like_ATP-bd"/>
</dbReference>
<dbReference type="GO" id="GO:0005886">
    <property type="term" value="C:plasma membrane"/>
    <property type="evidence" value="ECO:0007669"/>
    <property type="project" value="UniProtKB-SubCell"/>
</dbReference>
<evidence type="ECO:0000256" key="5">
    <source>
        <dbReference type="ARBA" id="ARBA00022741"/>
    </source>
</evidence>
<organism evidence="9 10">
    <name type="scientific">Alcaligenes faecalis</name>
    <dbReference type="NCBI Taxonomy" id="511"/>
    <lineage>
        <taxon>Bacteria</taxon>
        <taxon>Pseudomonadati</taxon>
        <taxon>Pseudomonadota</taxon>
        <taxon>Betaproteobacteria</taxon>
        <taxon>Burkholderiales</taxon>
        <taxon>Alcaligenaceae</taxon>
        <taxon>Alcaligenes</taxon>
    </lineage>
</organism>
<proteinExistence type="inferred from homology"/>
<evidence type="ECO:0000256" key="3">
    <source>
        <dbReference type="ARBA" id="ARBA00022448"/>
    </source>
</evidence>
<accession>A0A0S2JQV7</accession>
<keyword evidence="7" id="KW-0029">Amino-acid transport</keyword>
<dbReference type="PIRSF" id="PIRSF039085">
    <property type="entry name" value="ABC_ATPase_HisP"/>
    <property type="match status" value="1"/>
</dbReference>
<evidence type="ECO:0000256" key="6">
    <source>
        <dbReference type="ARBA" id="ARBA00022840"/>
    </source>
</evidence>
<dbReference type="CDD" id="cd03262">
    <property type="entry name" value="ABC_HisP_GlnQ"/>
    <property type="match status" value="1"/>
</dbReference>
<dbReference type="PANTHER" id="PTHR43166">
    <property type="entry name" value="AMINO ACID IMPORT ATP-BINDING PROTEIN"/>
    <property type="match status" value="1"/>
</dbReference>
<dbReference type="STRING" id="511.UZ73_08930"/>
<comment type="subcellular location">
    <subcellularLocation>
        <location evidence="1">Cell membrane</location>
        <topology evidence="1">Peripheral membrane protein</topology>
    </subcellularLocation>
</comment>
<dbReference type="RefSeq" id="WP_042488516.1">
    <property type="nucleotide sequence ID" value="NZ_CAXOJJ010000021.1"/>
</dbReference>
<dbReference type="PROSITE" id="PS50893">
    <property type="entry name" value="ABC_TRANSPORTER_2"/>
    <property type="match status" value="1"/>
</dbReference>